<feature type="domain" description="HTH tetR-type" evidence="3">
    <location>
        <begin position="21"/>
        <end position="81"/>
    </location>
</feature>
<dbReference type="AlphaFoldDB" id="A0A059F9D0"/>
<dbReference type="Gene3D" id="1.10.357.10">
    <property type="entry name" value="Tetracycline Repressor, domain 2"/>
    <property type="match status" value="1"/>
</dbReference>
<name>A0A059F9D0_9PROT</name>
<dbReference type="SUPFAM" id="SSF48498">
    <property type="entry name" value="Tetracyclin repressor-like, C-terminal domain"/>
    <property type="match status" value="1"/>
</dbReference>
<proteinExistence type="predicted"/>
<evidence type="ECO:0000256" key="1">
    <source>
        <dbReference type="ARBA" id="ARBA00023125"/>
    </source>
</evidence>
<accession>A0A059F9D0</accession>
<dbReference type="SUPFAM" id="SSF46689">
    <property type="entry name" value="Homeodomain-like"/>
    <property type="match status" value="1"/>
</dbReference>
<evidence type="ECO:0000259" key="3">
    <source>
        <dbReference type="PROSITE" id="PS50977"/>
    </source>
</evidence>
<dbReference type="eggNOG" id="COG1309">
    <property type="taxonomic scope" value="Bacteria"/>
</dbReference>
<dbReference type="InterPro" id="IPR036271">
    <property type="entry name" value="Tet_transcr_reg_TetR-rel_C_sf"/>
</dbReference>
<organism evidence="4 5">
    <name type="scientific">Hyphomonas jannaschiana VP2</name>
    <dbReference type="NCBI Taxonomy" id="1280952"/>
    <lineage>
        <taxon>Bacteria</taxon>
        <taxon>Pseudomonadati</taxon>
        <taxon>Pseudomonadota</taxon>
        <taxon>Alphaproteobacteria</taxon>
        <taxon>Hyphomonadales</taxon>
        <taxon>Hyphomonadaceae</taxon>
        <taxon>Hyphomonas</taxon>
    </lineage>
</organism>
<keyword evidence="1 2" id="KW-0238">DNA-binding</keyword>
<dbReference type="PANTHER" id="PTHR30055">
    <property type="entry name" value="HTH-TYPE TRANSCRIPTIONAL REGULATOR RUTR"/>
    <property type="match status" value="1"/>
</dbReference>
<protein>
    <submittedName>
        <fullName evidence="4">TetR family transcriptional regulator</fullName>
    </submittedName>
</protein>
<dbReference type="PRINTS" id="PR00455">
    <property type="entry name" value="HTHTETR"/>
</dbReference>
<keyword evidence="5" id="KW-1185">Reference proteome</keyword>
<dbReference type="PATRIC" id="fig|1280952.3.peg.2694"/>
<dbReference type="GO" id="GO:0000976">
    <property type="term" value="F:transcription cis-regulatory region binding"/>
    <property type="evidence" value="ECO:0007669"/>
    <property type="project" value="TreeGrafter"/>
</dbReference>
<gene>
    <name evidence="4" type="ORF">HJA_13460</name>
</gene>
<dbReference type="Proteomes" id="UP000024816">
    <property type="component" value="Unassembled WGS sequence"/>
</dbReference>
<dbReference type="PANTHER" id="PTHR30055:SF220">
    <property type="entry name" value="TETR-FAMILY REGULATORY PROTEIN"/>
    <property type="match status" value="1"/>
</dbReference>
<sequence>MANAEADSKRGIVKKAGYHHGDLRNAIIESVVRLIAQNASLDFQLKDVAKLVGTTTPAIYRHFESKQSLLVETAIAGYAIQEDYRNRAISLSKPSPLARLIAIGHAYVLFGRTHPGYFRLMKSLETEEMLASPEYQSLRTKALDLTNALTIECMEAGLFLEIDMAVVKTSLQTTALGLGHIYSTDQLQYIAPEALDDESLVARVFEVNLGGLLSAKGKRHVREASQDPFKAQR</sequence>
<dbReference type="STRING" id="1280952.HJA_13460"/>
<evidence type="ECO:0000313" key="5">
    <source>
        <dbReference type="Proteomes" id="UP000024816"/>
    </source>
</evidence>
<dbReference type="InterPro" id="IPR001647">
    <property type="entry name" value="HTH_TetR"/>
</dbReference>
<dbReference type="EMBL" id="ARYJ01000009">
    <property type="protein sequence ID" value="KCZ87212.1"/>
    <property type="molecule type" value="Genomic_DNA"/>
</dbReference>
<comment type="caution">
    <text evidence="4">The sequence shown here is derived from an EMBL/GenBank/DDBJ whole genome shotgun (WGS) entry which is preliminary data.</text>
</comment>
<evidence type="ECO:0000256" key="2">
    <source>
        <dbReference type="PROSITE-ProRule" id="PRU00335"/>
    </source>
</evidence>
<dbReference type="Pfam" id="PF00440">
    <property type="entry name" value="TetR_N"/>
    <property type="match status" value="1"/>
</dbReference>
<dbReference type="InterPro" id="IPR050109">
    <property type="entry name" value="HTH-type_TetR-like_transc_reg"/>
</dbReference>
<dbReference type="PROSITE" id="PS50977">
    <property type="entry name" value="HTH_TETR_2"/>
    <property type="match status" value="1"/>
</dbReference>
<dbReference type="GO" id="GO:0003700">
    <property type="term" value="F:DNA-binding transcription factor activity"/>
    <property type="evidence" value="ECO:0007669"/>
    <property type="project" value="TreeGrafter"/>
</dbReference>
<dbReference type="RefSeq" id="WP_051597700.1">
    <property type="nucleotide sequence ID" value="NZ_ARYJ01000009.1"/>
</dbReference>
<feature type="DNA-binding region" description="H-T-H motif" evidence="2">
    <location>
        <begin position="44"/>
        <end position="63"/>
    </location>
</feature>
<dbReference type="InterPro" id="IPR009057">
    <property type="entry name" value="Homeodomain-like_sf"/>
</dbReference>
<reference evidence="4 5" key="1">
    <citation type="journal article" date="2014" name="Antonie Van Leeuwenhoek">
        <title>Hyphomonas beringensis sp. nov. and Hyphomonas chukchiensis sp. nov., isolated from surface seawater of the Bering Sea and Chukchi Sea.</title>
        <authorList>
            <person name="Li C."/>
            <person name="Lai Q."/>
            <person name="Li G."/>
            <person name="Dong C."/>
            <person name="Wang J."/>
            <person name="Liao Y."/>
            <person name="Shao Z."/>
        </authorList>
    </citation>
    <scope>NUCLEOTIDE SEQUENCE [LARGE SCALE GENOMIC DNA]</scope>
    <source>
        <strain evidence="4 5">VP2</strain>
    </source>
</reference>
<evidence type="ECO:0000313" key="4">
    <source>
        <dbReference type="EMBL" id="KCZ87212.1"/>
    </source>
</evidence>